<evidence type="ECO:0000313" key="2">
    <source>
        <dbReference type="Proteomes" id="UP001165186"/>
    </source>
</evidence>
<organism evidence="1 2">
    <name type="scientific">Neofusicoccum parvum</name>
    <dbReference type="NCBI Taxonomy" id="310453"/>
    <lineage>
        <taxon>Eukaryota</taxon>
        <taxon>Fungi</taxon>
        <taxon>Dikarya</taxon>
        <taxon>Ascomycota</taxon>
        <taxon>Pezizomycotina</taxon>
        <taxon>Dothideomycetes</taxon>
        <taxon>Dothideomycetes incertae sedis</taxon>
        <taxon>Botryosphaeriales</taxon>
        <taxon>Botryosphaeriaceae</taxon>
        <taxon>Neofusicoccum</taxon>
    </lineage>
</organism>
<gene>
    <name evidence="1" type="primary">g6058</name>
    <name evidence="1" type="ORF">NpPPO83_00006058</name>
</gene>
<evidence type="ECO:0000313" key="1">
    <source>
        <dbReference type="EMBL" id="GME23972.1"/>
    </source>
</evidence>
<dbReference type="EMBL" id="BSXG01000010">
    <property type="protein sequence ID" value="GME23972.1"/>
    <property type="molecule type" value="Genomic_DNA"/>
</dbReference>
<name>A0ACB5RTX1_9PEZI</name>
<comment type="caution">
    <text evidence="1">The sequence shown here is derived from an EMBL/GenBank/DDBJ whole genome shotgun (WGS) entry which is preliminary data.</text>
</comment>
<protein>
    <submittedName>
        <fullName evidence="1">Uncharacterized protein</fullName>
    </submittedName>
</protein>
<sequence length="181" mass="19653">MPAARSITRNAAPARVRKSRTGCTGGSRRRVTVRPLTRSDGAPHTGCPAELPSATRTHLFTTPSRCPTIAPPVGDLHSVSAAFIPQTHPLFSVEDMRPLYHFISSASLTIVDMQGAKQHWQTTVVEIALHHGFLLHSILAFSALHLAHLHPEERSLHANRAANHLERALSGVHPQMASISV</sequence>
<proteinExistence type="predicted"/>
<dbReference type="Proteomes" id="UP001165186">
    <property type="component" value="Unassembled WGS sequence"/>
</dbReference>
<reference evidence="1" key="1">
    <citation type="submission" date="2024-09" db="EMBL/GenBank/DDBJ databases">
        <title>Draft Genome Sequences of Neofusicoccum parvum.</title>
        <authorList>
            <person name="Ashida A."/>
            <person name="Camagna M."/>
            <person name="Tanaka A."/>
            <person name="Takemoto D."/>
        </authorList>
    </citation>
    <scope>NUCLEOTIDE SEQUENCE</scope>
    <source>
        <strain evidence="1">PPO83</strain>
    </source>
</reference>
<keyword evidence="2" id="KW-1185">Reference proteome</keyword>
<accession>A0ACB5RTX1</accession>